<dbReference type="EMBL" id="DS027688">
    <property type="protein sequence ID" value="EAW22306.1"/>
    <property type="molecule type" value="Genomic_DNA"/>
</dbReference>
<dbReference type="Proteomes" id="UP000006702">
    <property type="component" value="Unassembled WGS sequence"/>
</dbReference>
<dbReference type="AlphaFoldDB" id="A1D1L3"/>
<evidence type="ECO:0000313" key="2">
    <source>
        <dbReference type="Proteomes" id="UP000006702"/>
    </source>
</evidence>
<accession>A1D1L3</accession>
<dbReference type="KEGG" id="nfi:NFIA_009860"/>
<dbReference type="RefSeq" id="XP_001264203.1">
    <property type="nucleotide sequence ID" value="XM_001264202.1"/>
</dbReference>
<dbReference type="GeneID" id="4590619"/>
<keyword evidence="2" id="KW-1185">Reference proteome</keyword>
<proteinExistence type="predicted"/>
<sequence>MAASAGKAARDYLRSHEHSARACLIEGMTTSLGIPQIQHLDQWETFLRVHADLDADVSKFEHLAAVRAPSPNTIQTIHANA</sequence>
<evidence type="ECO:0000313" key="1">
    <source>
        <dbReference type="EMBL" id="EAW22306.1"/>
    </source>
</evidence>
<reference evidence="2" key="1">
    <citation type="journal article" date="2008" name="PLoS Genet.">
        <title>Genomic islands in the pathogenic filamentous fungus Aspergillus fumigatus.</title>
        <authorList>
            <person name="Fedorova N.D."/>
            <person name="Khaldi N."/>
            <person name="Joardar V.S."/>
            <person name="Maiti R."/>
            <person name="Amedeo P."/>
            <person name="Anderson M.J."/>
            <person name="Crabtree J."/>
            <person name="Silva J.C."/>
            <person name="Badger J.H."/>
            <person name="Albarraq A."/>
            <person name="Angiuoli S."/>
            <person name="Bussey H."/>
            <person name="Bowyer P."/>
            <person name="Cotty P.J."/>
            <person name="Dyer P.S."/>
            <person name="Egan A."/>
            <person name="Galens K."/>
            <person name="Fraser-Liggett C.M."/>
            <person name="Haas B.J."/>
            <person name="Inman J.M."/>
            <person name="Kent R."/>
            <person name="Lemieux S."/>
            <person name="Malavazi I."/>
            <person name="Orvis J."/>
            <person name="Roemer T."/>
            <person name="Ronning C.M."/>
            <person name="Sundaram J.P."/>
            <person name="Sutton G."/>
            <person name="Turner G."/>
            <person name="Venter J.C."/>
            <person name="White O.R."/>
            <person name="Whitty B.R."/>
            <person name="Youngman P."/>
            <person name="Wolfe K.H."/>
            <person name="Goldman G.H."/>
            <person name="Wortman J.R."/>
            <person name="Jiang B."/>
            <person name="Denning D.W."/>
            <person name="Nierman W.C."/>
        </authorList>
    </citation>
    <scope>NUCLEOTIDE SEQUENCE [LARGE SCALE GENOMIC DNA]</scope>
    <source>
        <strain evidence="2">ATCC 1020 / DSM 3700 / CBS 544.65 / FGSC A1164 / JCM 1740 / NRRL 181 / WB 181</strain>
    </source>
</reference>
<gene>
    <name evidence="1" type="ORF">NFIA_009860</name>
</gene>
<protein>
    <submittedName>
        <fullName evidence="1">Uncharacterized protein</fullName>
    </submittedName>
</protein>
<name>A1D1L3_NEOFI</name>
<dbReference type="VEuPathDB" id="FungiDB:NFIA_009860"/>
<organism evidence="1 2">
    <name type="scientific">Neosartorya fischeri (strain ATCC 1020 / DSM 3700 / CBS 544.65 / FGSC A1164 / JCM 1740 / NRRL 181 / WB 181)</name>
    <name type="common">Aspergillus fischerianus</name>
    <dbReference type="NCBI Taxonomy" id="331117"/>
    <lineage>
        <taxon>Eukaryota</taxon>
        <taxon>Fungi</taxon>
        <taxon>Dikarya</taxon>
        <taxon>Ascomycota</taxon>
        <taxon>Pezizomycotina</taxon>
        <taxon>Eurotiomycetes</taxon>
        <taxon>Eurotiomycetidae</taxon>
        <taxon>Eurotiales</taxon>
        <taxon>Aspergillaceae</taxon>
        <taxon>Aspergillus</taxon>
        <taxon>Aspergillus subgen. Fumigati</taxon>
    </lineage>
</organism>
<dbReference type="HOGENOM" id="CLU_2574429_0_0_1"/>